<proteinExistence type="inferred from homology"/>
<accession>A0A415U194</accession>
<dbReference type="InterPro" id="IPR006345">
    <property type="entry name" value="RecD2"/>
</dbReference>
<dbReference type="SMART" id="SM00382">
    <property type="entry name" value="AAA"/>
    <property type="match status" value="1"/>
</dbReference>
<dbReference type="HAMAP" id="MF_01488">
    <property type="entry name" value="RecD2"/>
    <property type="match status" value="1"/>
</dbReference>
<dbReference type="InterPro" id="IPR003593">
    <property type="entry name" value="AAA+_ATPase"/>
</dbReference>
<keyword evidence="3" id="KW-0413">Isomerase</keyword>
<dbReference type="Pfam" id="PF23139">
    <property type="entry name" value="OB_YrrC"/>
    <property type="match status" value="1"/>
</dbReference>
<keyword evidence="1 3" id="KW-0547">Nucleotide-binding</keyword>
<evidence type="ECO:0000313" key="6">
    <source>
        <dbReference type="Proteomes" id="UP000283700"/>
    </source>
</evidence>
<dbReference type="Pfam" id="PF13538">
    <property type="entry name" value="UvrD_C_2"/>
    <property type="match status" value="1"/>
</dbReference>
<dbReference type="GO" id="GO:0043139">
    <property type="term" value="F:5'-3' DNA helicase activity"/>
    <property type="evidence" value="ECO:0007669"/>
    <property type="project" value="UniProtKB-UniRule"/>
</dbReference>
<dbReference type="EMBL" id="QRQO01000031">
    <property type="protein sequence ID" value="RHN11826.1"/>
    <property type="molecule type" value="Genomic_DNA"/>
</dbReference>
<dbReference type="PANTHER" id="PTHR43788:SF6">
    <property type="entry name" value="DNA HELICASE B"/>
    <property type="match status" value="1"/>
</dbReference>
<dbReference type="Proteomes" id="UP000283700">
    <property type="component" value="Unassembled WGS sequence"/>
</dbReference>
<evidence type="ECO:0000313" key="5">
    <source>
        <dbReference type="EMBL" id="RHN11826.1"/>
    </source>
</evidence>
<dbReference type="GO" id="GO:0017116">
    <property type="term" value="F:single-stranded DNA helicase activity"/>
    <property type="evidence" value="ECO:0007669"/>
    <property type="project" value="TreeGrafter"/>
</dbReference>
<comment type="caution">
    <text evidence="5">The sequence shown here is derived from an EMBL/GenBank/DDBJ whole genome shotgun (WGS) entry which is preliminary data.</text>
</comment>
<dbReference type="NCBIfam" id="TIGR01448">
    <property type="entry name" value="recD_rel"/>
    <property type="match status" value="1"/>
</dbReference>
<dbReference type="AlphaFoldDB" id="A0A415U194"/>
<dbReference type="SUPFAM" id="SSF47781">
    <property type="entry name" value="RuvA domain 2-like"/>
    <property type="match status" value="1"/>
</dbReference>
<protein>
    <recommendedName>
        <fullName evidence="3">ATP-dependent RecD2 DNA helicase</fullName>
        <ecNumber evidence="3">5.6.2.3</ecNumber>
    </recommendedName>
    <alternativeName>
        <fullName evidence="3">DNA 5'-3' helicase subunit RecD2</fullName>
    </alternativeName>
</protein>
<feature type="binding site" evidence="3">
    <location>
        <begin position="341"/>
        <end position="345"/>
    </location>
    <ligand>
        <name>ATP</name>
        <dbReference type="ChEBI" id="CHEBI:30616"/>
    </ligand>
</feature>
<comment type="catalytic activity">
    <reaction evidence="3">
        <text>ATP + H2O = ADP + phosphate + H(+)</text>
        <dbReference type="Rhea" id="RHEA:13065"/>
        <dbReference type="ChEBI" id="CHEBI:15377"/>
        <dbReference type="ChEBI" id="CHEBI:15378"/>
        <dbReference type="ChEBI" id="CHEBI:30616"/>
        <dbReference type="ChEBI" id="CHEBI:43474"/>
        <dbReference type="ChEBI" id="CHEBI:456216"/>
        <dbReference type="EC" id="5.6.2.3"/>
    </reaction>
</comment>
<dbReference type="PANTHER" id="PTHR43788">
    <property type="entry name" value="DNA2/NAM7 HELICASE FAMILY MEMBER"/>
    <property type="match status" value="1"/>
</dbReference>
<dbReference type="GO" id="GO:0006310">
    <property type="term" value="P:DNA recombination"/>
    <property type="evidence" value="ECO:0007669"/>
    <property type="project" value="InterPro"/>
</dbReference>
<keyword evidence="2 3" id="KW-0067">ATP-binding</keyword>
<dbReference type="Gene3D" id="2.30.30.940">
    <property type="match status" value="1"/>
</dbReference>
<evidence type="ECO:0000256" key="1">
    <source>
        <dbReference type="ARBA" id="ARBA00022741"/>
    </source>
</evidence>
<dbReference type="InterPro" id="IPR010994">
    <property type="entry name" value="RuvA_2-like"/>
</dbReference>
<dbReference type="InterPro" id="IPR027785">
    <property type="entry name" value="UvrD-like_helicase_C"/>
</dbReference>
<dbReference type="Pfam" id="PF18335">
    <property type="entry name" value="SH3_13"/>
    <property type="match status" value="1"/>
</dbReference>
<sequence>MSIENKQMIWISGCIDKIIYDNKKGFMIFVLRKKTNSIIVKGEFLQIPLKSSIRILGYYVRDKKYGKQFSAISYQFVIPENIYSWQKWLASGIIKGIRTKNARKIIDYFGEDTMNILNGQPEELAKVPGISLRQANIICDKFQEHTQNADILISLCNYGIPVHIGKKIIKKYGTKTIQQLQENPYKVADQVASLGFKTIDPIALRIGIDEKSDYRIQSAFLYLLNQAEQEGHVYLPENILLRNASNLLGFSVSFLRDSLLRSNLKRVEDQSEIYVYRPWKYKEEIDITHILVKLAGQRESDIKKQEETLLQQYSDTANEEQLNAVRQALRSSLMILTGGPGTGKTFTTNLVIRFLKNRGKKILLAAPTGRAAKRMEESTGMSSQTIHRLLEYGRDDIGNIGFQRNENNPLETDTVIIDESSMIDQSLMYALLKAVPKNCQLILVGDKNQLPSVGAGRILADIIAADICPVIELKKIYRQSEESYIAEAAHGILEGKVPYPWGKDKKIKDFYFIPVDYSDKEKAATVISEYAGKKVPAFANNDVQVLTMTRVRATGCQELNEKIKEITNPSDRSKREYKNFREGDKVIQMKNNYKLERIYPDKKKSIGVFNGDTGKIIEINDNDENIIVRMDDESIVSYSYEDIEQVELAYAITVHKSQGSEYPVVLIPVFDFIPNLTDRQIIYTAITRAKEMVVLAGDYKKLQMMIRNIRSVKRYTRLEYLLKARS</sequence>
<name>A0A415U194_9FIRM</name>
<dbReference type="GO" id="GO:0003677">
    <property type="term" value="F:DNA binding"/>
    <property type="evidence" value="ECO:0007669"/>
    <property type="project" value="UniProtKB-UniRule"/>
</dbReference>
<dbReference type="GO" id="GO:0016887">
    <property type="term" value="F:ATP hydrolysis activity"/>
    <property type="evidence" value="ECO:0007669"/>
    <property type="project" value="RHEA"/>
</dbReference>
<comment type="similarity">
    <text evidence="3">Belongs to the RecD family. RecD2 subfamily.</text>
</comment>
<dbReference type="EC" id="5.6.2.3" evidence="3"/>
<gene>
    <name evidence="3" type="primary">recD2</name>
    <name evidence="5" type="ORF">DWZ29_10770</name>
</gene>
<dbReference type="InterPro" id="IPR050534">
    <property type="entry name" value="Coronavir_polyprotein_1ab"/>
</dbReference>
<dbReference type="InterPro" id="IPR055446">
    <property type="entry name" value="RecD2_N_OB"/>
</dbReference>
<dbReference type="Pfam" id="PF13245">
    <property type="entry name" value="AAA_19"/>
    <property type="match status" value="1"/>
</dbReference>
<reference evidence="5 6" key="1">
    <citation type="submission" date="2018-08" db="EMBL/GenBank/DDBJ databases">
        <title>A genome reference for cultivated species of the human gut microbiota.</title>
        <authorList>
            <person name="Zou Y."/>
            <person name="Xue W."/>
            <person name="Luo G."/>
        </authorList>
    </citation>
    <scope>NUCLEOTIDE SEQUENCE [LARGE SCALE GENOMIC DNA]</scope>
    <source>
        <strain evidence="5 6">AF31-17AC</strain>
    </source>
</reference>
<dbReference type="SUPFAM" id="SSF52540">
    <property type="entry name" value="P-loop containing nucleoside triphosphate hydrolases"/>
    <property type="match status" value="1"/>
</dbReference>
<dbReference type="Gene3D" id="1.10.10.2220">
    <property type="match status" value="1"/>
</dbReference>
<dbReference type="Gene3D" id="1.10.150.20">
    <property type="entry name" value="5' to 3' exonuclease, C-terminal subdomain"/>
    <property type="match status" value="1"/>
</dbReference>
<dbReference type="Gene3D" id="3.40.50.300">
    <property type="entry name" value="P-loop containing nucleotide triphosphate hydrolases"/>
    <property type="match status" value="2"/>
</dbReference>
<dbReference type="RefSeq" id="WP_118486221.1">
    <property type="nucleotide sequence ID" value="NZ_QRQO01000031.1"/>
</dbReference>
<dbReference type="InterPro" id="IPR041451">
    <property type="entry name" value="RecD2_SH13"/>
</dbReference>
<keyword evidence="3" id="KW-0238">DNA-binding</keyword>
<keyword evidence="3" id="KW-0378">Hydrolase</keyword>
<evidence type="ECO:0000259" key="4">
    <source>
        <dbReference type="SMART" id="SM00382"/>
    </source>
</evidence>
<comment type="function">
    <text evidence="3">DNA-dependent ATPase and ATP-dependent 5'-3' DNA helicase. Has no activity on blunt DNA or DNA with 3'-overhangs, requires at least 10 bases of 5'-ssDNA for helicase activity.</text>
</comment>
<evidence type="ECO:0000256" key="3">
    <source>
        <dbReference type="HAMAP-Rule" id="MF_01488"/>
    </source>
</evidence>
<keyword evidence="3 5" id="KW-0347">Helicase</keyword>
<dbReference type="GO" id="GO:0005524">
    <property type="term" value="F:ATP binding"/>
    <property type="evidence" value="ECO:0007669"/>
    <property type="project" value="UniProtKB-UniRule"/>
</dbReference>
<feature type="domain" description="AAA+ ATPase" evidence="4">
    <location>
        <begin position="330"/>
        <end position="469"/>
    </location>
</feature>
<evidence type="ECO:0000256" key="2">
    <source>
        <dbReference type="ARBA" id="ARBA00022840"/>
    </source>
</evidence>
<organism evidence="5 6">
    <name type="scientific">Anaerobutyricum hallii</name>
    <dbReference type="NCBI Taxonomy" id="39488"/>
    <lineage>
        <taxon>Bacteria</taxon>
        <taxon>Bacillati</taxon>
        <taxon>Bacillota</taxon>
        <taxon>Clostridia</taxon>
        <taxon>Lachnospirales</taxon>
        <taxon>Lachnospiraceae</taxon>
        <taxon>Anaerobutyricum</taxon>
    </lineage>
</organism>
<dbReference type="CDD" id="cd18809">
    <property type="entry name" value="SF1_C_RecD"/>
    <property type="match status" value="1"/>
</dbReference>
<dbReference type="InterPro" id="IPR027417">
    <property type="entry name" value="P-loop_NTPase"/>
</dbReference>
<dbReference type="GO" id="GO:0009338">
    <property type="term" value="C:exodeoxyribonuclease V complex"/>
    <property type="evidence" value="ECO:0007669"/>
    <property type="project" value="TreeGrafter"/>
</dbReference>
<dbReference type="InterPro" id="IPR029493">
    <property type="entry name" value="RecD2-like_HHH"/>
</dbReference>
<dbReference type="CDD" id="cd17933">
    <property type="entry name" value="DEXSc_RecD-like"/>
    <property type="match status" value="1"/>
</dbReference>
<dbReference type="Pfam" id="PF14490">
    <property type="entry name" value="HHH_RecD2"/>
    <property type="match status" value="1"/>
</dbReference>